<dbReference type="EMBL" id="JAUJEA010000004">
    <property type="protein sequence ID" value="MDN5202355.1"/>
    <property type="molecule type" value="Genomic_DNA"/>
</dbReference>
<dbReference type="InterPro" id="IPR014030">
    <property type="entry name" value="Ketoacyl_synth_N"/>
</dbReference>
<dbReference type="SMART" id="SM00827">
    <property type="entry name" value="PKS_AT"/>
    <property type="match status" value="1"/>
</dbReference>
<dbReference type="InterPro" id="IPR057326">
    <property type="entry name" value="KR_dom"/>
</dbReference>
<dbReference type="Gene3D" id="3.40.47.10">
    <property type="match status" value="1"/>
</dbReference>
<dbReference type="InterPro" id="IPR016035">
    <property type="entry name" value="Acyl_Trfase/lysoPLipase"/>
</dbReference>
<evidence type="ECO:0000313" key="7">
    <source>
        <dbReference type="Proteomes" id="UP001172082"/>
    </source>
</evidence>
<dbReference type="SUPFAM" id="SSF47336">
    <property type="entry name" value="ACP-like"/>
    <property type="match status" value="1"/>
</dbReference>
<dbReference type="InterPro" id="IPR020841">
    <property type="entry name" value="PKS_Beta-ketoAc_synthase_dom"/>
</dbReference>
<dbReference type="InterPro" id="IPR001227">
    <property type="entry name" value="Ac_transferase_dom_sf"/>
</dbReference>
<keyword evidence="2" id="KW-0597">Phosphoprotein</keyword>
<dbReference type="InterPro" id="IPR013968">
    <property type="entry name" value="PKS_KR"/>
</dbReference>
<dbReference type="Gene3D" id="3.30.70.250">
    <property type="entry name" value="Malonyl-CoA ACP transacylase, ACP-binding"/>
    <property type="match status" value="1"/>
</dbReference>
<dbReference type="Pfam" id="PF00550">
    <property type="entry name" value="PP-binding"/>
    <property type="match status" value="1"/>
</dbReference>
<dbReference type="InterPro" id="IPR014043">
    <property type="entry name" value="Acyl_transferase_dom"/>
</dbReference>
<dbReference type="Gene3D" id="3.30.70.3290">
    <property type="match status" value="1"/>
</dbReference>
<gene>
    <name evidence="6" type="ORF">QQ008_13295</name>
</gene>
<dbReference type="InterPro" id="IPR018201">
    <property type="entry name" value="Ketoacyl_synth_AS"/>
</dbReference>
<evidence type="ECO:0000256" key="2">
    <source>
        <dbReference type="ARBA" id="ARBA00022553"/>
    </source>
</evidence>
<evidence type="ECO:0000256" key="1">
    <source>
        <dbReference type="ARBA" id="ARBA00022450"/>
    </source>
</evidence>
<dbReference type="PANTHER" id="PTHR43775">
    <property type="entry name" value="FATTY ACID SYNTHASE"/>
    <property type="match status" value="1"/>
</dbReference>
<dbReference type="Pfam" id="PF08659">
    <property type="entry name" value="KR"/>
    <property type="match status" value="1"/>
</dbReference>
<reference evidence="6" key="1">
    <citation type="submission" date="2023-06" db="EMBL/GenBank/DDBJ databases">
        <title>Genomic of Parafulvivirga corallium.</title>
        <authorList>
            <person name="Wang G."/>
        </authorList>
    </citation>
    <scope>NUCLEOTIDE SEQUENCE</scope>
    <source>
        <strain evidence="6">BMA10</strain>
    </source>
</reference>
<dbReference type="Gene3D" id="1.10.1200.10">
    <property type="entry name" value="ACP-like"/>
    <property type="match status" value="1"/>
</dbReference>
<dbReference type="InterPro" id="IPR016036">
    <property type="entry name" value="Malonyl_transacylase_ACP-bd"/>
</dbReference>
<dbReference type="PROSITE" id="PS00606">
    <property type="entry name" value="KS3_1"/>
    <property type="match status" value="1"/>
</dbReference>
<dbReference type="CDD" id="cd08953">
    <property type="entry name" value="KR_2_SDR_x"/>
    <property type="match status" value="1"/>
</dbReference>
<keyword evidence="1" id="KW-0596">Phosphopantetheine</keyword>
<feature type="domain" description="Ketosynthase family 3 (KS3)" evidence="5">
    <location>
        <begin position="7"/>
        <end position="431"/>
    </location>
</feature>
<dbReference type="Pfam" id="PF00698">
    <property type="entry name" value="Acyl_transf_1"/>
    <property type="match status" value="1"/>
</dbReference>
<dbReference type="Gene3D" id="3.40.366.10">
    <property type="entry name" value="Malonyl-Coenzyme A Acyl Carrier Protein, domain 2"/>
    <property type="match status" value="1"/>
</dbReference>
<dbReference type="InterPro" id="IPR050091">
    <property type="entry name" value="PKS_NRPS_Biosynth_Enz"/>
</dbReference>
<protein>
    <submittedName>
        <fullName evidence="6">Beta-ketoacyl synthase N-terminal-like domain-containing protein</fullName>
    </submittedName>
</protein>
<dbReference type="SUPFAM" id="SSF55048">
    <property type="entry name" value="Probable ACP-binding domain of malonyl-CoA ACP transacylase"/>
    <property type="match status" value="1"/>
</dbReference>
<dbReference type="InterPro" id="IPR014031">
    <property type="entry name" value="Ketoacyl_synth_C"/>
</dbReference>
<dbReference type="Pfam" id="PF00109">
    <property type="entry name" value="ketoacyl-synt"/>
    <property type="match status" value="1"/>
</dbReference>
<dbReference type="InterPro" id="IPR009081">
    <property type="entry name" value="PP-bd_ACP"/>
</dbReference>
<dbReference type="Pfam" id="PF02801">
    <property type="entry name" value="Ketoacyl-synt_C"/>
    <property type="match status" value="1"/>
</dbReference>
<dbReference type="InterPro" id="IPR032821">
    <property type="entry name" value="PKS_assoc"/>
</dbReference>
<dbReference type="PROSITE" id="PS50075">
    <property type="entry name" value="CARRIER"/>
    <property type="match status" value="1"/>
</dbReference>
<dbReference type="SMART" id="SM00825">
    <property type="entry name" value="PKS_KS"/>
    <property type="match status" value="1"/>
</dbReference>
<name>A0ABT8KNR7_9BACT</name>
<evidence type="ECO:0000259" key="5">
    <source>
        <dbReference type="PROSITE" id="PS52004"/>
    </source>
</evidence>
<dbReference type="Proteomes" id="UP001172082">
    <property type="component" value="Unassembled WGS sequence"/>
</dbReference>
<dbReference type="Pfam" id="PF16197">
    <property type="entry name" value="KAsynt_C_assoc"/>
    <property type="match status" value="1"/>
</dbReference>
<dbReference type="RefSeq" id="WP_346752380.1">
    <property type="nucleotide sequence ID" value="NZ_JAUJEA010000004.1"/>
</dbReference>
<keyword evidence="7" id="KW-1185">Reference proteome</keyword>
<feature type="domain" description="Carrier" evidence="4">
    <location>
        <begin position="1425"/>
        <end position="1499"/>
    </location>
</feature>
<dbReference type="Gene3D" id="3.40.50.720">
    <property type="entry name" value="NAD(P)-binding Rossmann-like Domain"/>
    <property type="match status" value="1"/>
</dbReference>
<dbReference type="PROSITE" id="PS52004">
    <property type="entry name" value="KS3_2"/>
    <property type="match status" value="1"/>
</dbReference>
<organism evidence="6 7">
    <name type="scientific">Splendidivirga corallicola</name>
    <dbReference type="NCBI Taxonomy" id="3051826"/>
    <lineage>
        <taxon>Bacteria</taxon>
        <taxon>Pseudomonadati</taxon>
        <taxon>Bacteroidota</taxon>
        <taxon>Cytophagia</taxon>
        <taxon>Cytophagales</taxon>
        <taxon>Splendidivirgaceae</taxon>
        <taxon>Splendidivirga</taxon>
    </lineage>
</organism>
<evidence type="ECO:0000313" key="6">
    <source>
        <dbReference type="EMBL" id="MDN5202355.1"/>
    </source>
</evidence>
<comment type="caution">
    <text evidence="6">The sequence shown here is derived from an EMBL/GenBank/DDBJ whole genome shotgun (WGS) entry which is preliminary data.</text>
</comment>
<keyword evidence="3" id="KW-0808">Transferase</keyword>
<dbReference type="CDD" id="cd00833">
    <property type="entry name" value="PKS"/>
    <property type="match status" value="1"/>
</dbReference>
<accession>A0ABT8KNR7</accession>
<evidence type="ECO:0000259" key="4">
    <source>
        <dbReference type="PROSITE" id="PS50075"/>
    </source>
</evidence>
<dbReference type="SUPFAM" id="SSF51735">
    <property type="entry name" value="NAD(P)-binding Rossmann-fold domains"/>
    <property type="match status" value="2"/>
</dbReference>
<dbReference type="SUPFAM" id="SSF52151">
    <property type="entry name" value="FabD/lysophospholipase-like"/>
    <property type="match status" value="1"/>
</dbReference>
<dbReference type="SUPFAM" id="SSF53901">
    <property type="entry name" value="Thiolase-like"/>
    <property type="match status" value="1"/>
</dbReference>
<dbReference type="SMART" id="SM00822">
    <property type="entry name" value="PKS_KR"/>
    <property type="match status" value="1"/>
</dbReference>
<evidence type="ECO:0000256" key="3">
    <source>
        <dbReference type="ARBA" id="ARBA00022679"/>
    </source>
</evidence>
<proteinExistence type="predicted"/>
<dbReference type="InterPro" id="IPR036291">
    <property type="entry name" value="NAD(P)-bd_dom_sf"/>
</dbReference>
<dbReference type="InterPro" id="IPR049490">
    <property type="entry name" value="C883_1060-like_KR_N"/>
</dbReference>
<dbReference type="Pfam" id="PF21394">
    <property type="entry name" value="Beta-ketacyl_N"/>
    <property type="match status" value="1"/>
</dbReference>
<dbReference type="InterPro" id="IPR016039">
    <property type="entry name" value="Thiolase-like"/>
</dbReference>
<sequence length="1499" mass="168024">MGKMKISDGVAIIGMACKFPGADNIKAFWENLRNGEESISFFSEKELLNGGIPLNDVKSREYVKAKGYIKDCDYFDADFFGYPPRDAVRMDPQIRLLHECSYQALESAAYDPGNTSDKIGAFFGANENQEWLRLISQQMTNDPSDQYDNFILNFREYTATRVAHNLNLTGPSFTVLTACSTSLVAVHLACQSLESGECDMALAGGVSLSFPMKAGYHYREGLMVSEDGHCRTFDQNASGTVFGDGIGVVLLKPLPKAIRDNDHIHAVIKGSAINNDGSEKKGYTAPSQKGQEAVIRSALKNAGIDPRSVGYIEAHGTATRVGDPIETMALKNSYGPTKSGFRKIGSVKTNIGHVNVASGAASLIKVALAVANGEIPPHLNFNKLNPEIEGDDTYFSINTELSTFPRNDEPRRAGVSAFGFGGTNAHMIVEEPPKRRTIRTATRRRLVPISARSLEALQKREDDLIDYLDKNTFNVKDVAFSLSEGRKHFKYRNLVISEDLEELIGALKESKKTTPSVASKKKMVFLFPGQGSQYVNMAKGLFENEPVFRETLMTCDRILRPLLQVSLIELIYPINAAPETAQKKLMKTQFAQPAIFSISYSIAKLLESLGIKPDIMVGHSVGEYTAACLSGVFTLKDALHLVAKRGKLIQNLPTGEMMVVTLDQNELDQYLSSEVSLAAVNAPGLSVLSGTAQAISTVKERLSEAGATTQALHTSHPFHSHKMEPILSDFEAIFENEIKPRQGKITMISTVTGKETKNGDLSTADYWKKNIRQTVQFSSAIQKLLTDDYIMLEVGPGTTLGALVKMNQNGHPLPNTLSTVPNPLDQHDDHLYFLKTLGNLWKSGMEISWKKLFHGEKPGRIPLPTYPFERQKFSPVQGRMQESGQPSAREHLIKNPDLKEWFYVPTWKRTLASGADLNFKKKYNWLIFSDDSALSNTLMKYLDNAGQRYVTLRAGKKFEQLNQHEFTLNPTSLDDYERFFTSIEKHKLLPDRIIHLWSYQKKRKAKKHQYPQFFSLLFLAQVIGKHNYTRELNLAVITREAQQIIGTEDLNTSAAEVFGPLKVIPQEFPSIQSVNIDFERDQLKTEDQCEHIFRELQGAMDEITVGYRNQWRWVQRFEKCPVEKTSKENKIRKDGVFLITGGLGGLGLVMADLLTKHAQAGIILTTRSEFPSENDWDTWLRTKPKDNKISAKIRRLQKLVKKGARIKIVQADVSDFKEMKSKITLAEKELGMINGVIHAAGLPGEGIIQLKELDVIEKVMKPKLEGTENLLDIFKEHELDFMMLCSSIASILGGVGLVDYCSANGYLDSVAMARKLKGNGSIISVNWDMWGETGMGLKTYVPTELKEWFDNELKNGITSREGQEVFRRIINWNGSPNVIISTRDLQTRINLWIKREFFKEQESSKNEEKEKPKFSRPNLSIEYVAPNSKTEQKVAKHWGDLFGIEKIGRYDNFFEIGGHSLLATILVNKLRKEFGKNLSIRDVMDHPTVNEIATVIDNK</sequence>
<dbReference type="InterPro" id="IPR036736">
    <property type="entry name" value="ACP-like_sf"/>
</dbReference>
<dbReference type="PANTHER" id="PTHR43775:SF51">
    <property type="entry name" value="INACTIVE PHENOLPHTHIOCEROL SYNTHESIS POLYKETIDE SYNTHASE TYPE I PKS1-RELATED"/>
    <property type="match status" value="1"/>
</dbReference>